<feature type="compositionally biased region" description="Polar residues" evidence="2">
    <location>
        <begin position="180"/>
        <end position="194"/>
    </location>
</feature>
<dbReference type="CDD" id="cd08839">
    <property type="entry name" value="ArfGap_SMAP"/>
    <property type="match status" value="1"/>
</dbReference>
<evidence type="ECO:0000313" key="4">
    <source>
        <dbReference type="Proteomes" id="UP000694888"/>
    </source>
</evidence>
<dbReference type="Pfam" id="PF01412">
    <property type="entry name" value="ArfGap"/>
    <property type="match status" value="1"/>
</dbReference>
<dbReference type="InterPro" id="IPR038508">
    <property type="entry name" value="ArfGAP_dom_sf"/>
</dbReference>
<name>A0ABM1A2Y7_APLCA</name>
<organism evidence="4 5">
    <name type="scientific">Aplysia californica</name>
    <name type="common">California sea hare</name>
    <dbReference type="NCBI Taxonomy" id="6500"/>
    <lineage>
        <taxon>Eukaryota</taxon>
        <taxon>Metazoa</taxon>
        <taxon>Spiralia</taxon>
        <taxon>Lophotrochozoa</taxon>
        <taxon>Mollusca</taxon>
        <taxon>Gastropoda</taxon>
        <taxon>Heterobranchia</taxon>
        <taxon>Euthyneura</taxon>
        <taxon>Tectipleura</taxon>
        <taxon>Aplysiida</taxon>
        <taxon>Aplysioidea</taxon>
        <taxon>Aplysiidae</taxon>
        <taxon>Aplysia</taxon>
    </lineage>
</organism>
<dbReference type="InterPro" id="IPR044732">
    <property type="entry name" value="ArfGAP_SMAP1-like"/>
</dbReference>
<sequence>MSSLKDKERAKELQEKFQAILSALLKDEDNKYCVDCDAKGPRWASWNLGIFLCIRCAGIHRNLGVHISKVKSVNLDTWTPEQVAMVQEMGNSRGRAVYEANIPDGFRRPQTDSALEAFIRAKYEQKKYIAREWIPPQPKVPKELNNKSWLEDSKAEKKRARAKPAGGVQLPSIPKATEKAANSTVDAPRQNTATKAEVKVPAQPEVKQASASNDLLGLDLGAPQQTNVQQATPAPSSGGNELFDFFIEPKPAETAANPPGQSSAASDLMNGASENNLFGNDNAQVAGSGEEKKSAKDSIMALYGGGGGGGVSQPQMYGVPGPADFYYYNYQPTGGVYMPQGQQMYQQGMMGPQQGMMGPQQGMMGPQQGMMGSQPGMMGQQQGMMGQQQQGMMGQQQGMMGNPQGMMRPQQGMMGPQQGMMGQQMMNGSQPNVYNGQQQMMGANPGMYTPQQMQQLQFQQMQQQMTSMKLNGSQMGGVPQQAVPGSGAGSSWGAPNSGHTLSTNLWQ</sequence>
<dbReference type="InterPro" id="IPR037278">
    <property type="entry name" value="ARFGAP/RecO"/>
</dbReference>
<dbReference type="PANTHER" id="PTHR45705:SF1">
    <property type="entry name" value="FI20236P1"/>
    <property type="match status" value="1"/>
</dbReference>
<evidence type="ECO:0000313" key="5">
    <source>
        <dbReference type="RefSeq" id="XP_012939776.1"/>
    </source>
</evidence>
<accession>A0ABM1A2Y7</accession>
<keyword evidence="1" id="KW-0862">Zinc</keyword>
<feature type="compositionally biased region" description="Polar residues" evidence="2">
    <location>
        <begin position="272"/>
        <end position="285"/>
    </location>
</feature>
<keyword evidence="4" id="KW-1185">Reference proteome</keyword>
<protein>
    <submittedName>
        <fullName evidence="5">Stromal membrane-associated protein 1 isoform X5</fullName>
    </submittedName>
</protein>
<dbReference type="Proteomes" id="UP000694888">
    <property type="component" value="Unplaced"/>
</dbReference>
<dbReference type="PROSITE" id="PS50115">
    <property type="entry name" value="ARFGAP"/>
    <property type="match status" value="1"/>
</dbReference>
<dbReference type="PRINTS" id="PR00405">
    <property type="entry name" value="REVINTRACTNG"/>
</dbReference>
<dbReference type="PANTHER" id="PTHR45705">
    <property type="entry name" value="FI20236P1"/>
    <property type="match status" value="1"/>
</dbReference>
<evidence type="ECO:0000256" key="1">
    <source>
        <dbReference type="PROSITE-ProRule" id="PRU00288"/>
    </source>
</evidence>
<gene>
    <name evidence="5" type="primary">LOC101855195</name>
</gene>
<dbReference type="SUPFAM" id="SSF57863">
    <property type="entry name" value="ArfGap/RecO-like zinc finger"/>
    <property type="match status" value="1"/>
</dbReference>
<dbReference type="Gene3D" id="1.10.220.150">
    <property type="entry name" value="Arf GTPase activating protein"/>
    <property type="match status" value="1"/>
</dbReference>
<evidence type="ECO:0000259" key="3">
    <source>
        <dbReference type="PROSITE" id="PS50115"/>
    </source>
</evidence>
<keyword evidence="1" id="KW-0863">Zinc-finger</keyword>
<dbReference type="RefSeq" id="XP_012939776.1">
    <property type="nucleotide sequence ID" value="XM_013084322.2"/>
</dbReference>
<keyword evidence="1" id="KW-0479">Metal-binding</keyword>
<dbReference type="GeneID" id="101855195"/>
<reference evidence="5" key="1">
    <citation type="submission" date="2025-08" db="UniProtKB">
        <authorList>
            <consortium name="RefSeq"/>
        </authorList>
    </citation>
    <scope>IDENTIFICATION</scope>
</reference>
<evidence type="ECO:0000256" key="2">
    <source>
        <dbReference type="SAM" id="MobiDB-lite"/>
    </source>
</evidence>
<proteinExistence type="predicted"/>
<feature type="domain" description="Arf-GAP" evidence="3">
    <location>
        <begin position="18"/>
        <end position="141"/>
    </location>
</feature>
<dbReference type="SMART" id="SM00105">
    <property type="entry name" value="ArfGap"/>
    <property type="match status" value="1"/>
</dbReference>
<feature type="region of interest" description="Disordered" evidence="2">
    <location>
        <begin position="471"/>
        <end position="507"/>
    </location>
</feature>
<feature type="region of interest" description="Disordered" evidence="2">
    <location>
        <begin position="137"/>
        <end position="208"/>
    </location>
</feature>
<dbReference type="InterPro" id="IPR001164">
    <property type="entry name" value="ArfGAP_dom"/>
</dbReference>
<feature type="region of interest" description="Disordered" evidence="2">
    <location>
        <begin position="251"/>
        <end position="292"/>
    </location>
</feature>
<feature type="compositionally biased region" description="Low complexity" evidence="2">
    <location>
        <begin position="489"/>
        <end position="498"/>
    </location>
</feature>
<dbReference type="InterPro" id="IPR051718">
    <property type="entry name" value="ARF_GTPase-activating"/>
</dbReference>
<feature type="compositionally biased region" description="Basic and acidic residues" evidence="2">
    <location>
        <begin position="140"/>
        <end position="155"/>
    </location>
</feature>